<proteinExistence type="predicted"/>
<feature type="non-terminal residue" evidence="1">
    <location>
        <position position="1"/>
    </location>
</feature>
<dbReference type="EMBL" id="QJKJ01012227">
    <property type="protein sequence ID" value="RDX69177.1"/>
    <property type="molecule type" value="Genomic_DNA"/>
</dbReference>
<dbReference type="Proteomes" id="UP000257109">
    <property type="component" value="Unassembled WGS sequence"/>
</dbReference>
<reference evidence="1" key="1">
    <citation type="submission" date="2018-05" db="EMBL/GenBank/DDBJ databases">
        <title>Draft genome of Mucuna pruriens seed.</title>
        <authorList>
            <person name="Nnadi N.E."/>
            <person name="Vos R."/>
            <person name="Hasami M.H."/>
            <person name="Devisetty U.K."/>
            <person name="Aguiy J.C."/>
        </authorList>
    </citation>
    <scope>NUCLEOTIDE SEQUENCE [LARGE SCALE GENOMIC DNA]</scope>
    <source>
        <strain evidence="1">JCA_2017</strain>
    </source>
</reference>
<gene>
    <name evidence="1" type="ORF">CR513_51744</name>
</gene>
<name>A0A371ESZ3_MUCPR</name>
<organism evidence="1 2">
    <name type="scientific">Mucuna pruriens</name>
    <name type="common">Velvet bean</name>
    <name type="synonym">Dolichos pruriens</name>
    <dbReference type="NCBI Taxonomy" id="157652"/>
    <lineage>
        <taxon>Eukaryota</taxon>
        <taxon>Viridiplantae</taxon>
        <taxon>Streptophyta</taxon>
        <taxon>Embryophyta</taxon>
        <taxon>Tracheophyta</taxon>
        <taxon>Spermatophyta</taxon>
        <taxon>Magnoliopsida</taxon>
        <taxon>eudicotyledons</taxon>
        <taxon>Gunneridae</taxon>
        <taxon>Pentapetalae</taxon>
        <taxon>rosids</taxon>
        <taxon>fabids</taxon>
        <taxon>Fabales</taxon>
        <taxon>Fabaceae</taxon>
        <taxon>Papilionoideae</taxon>
        <taxon>50 kb inversion clade</taxon>
        <taxon>NPAAA clade</taxon>
        <taxon>indigoferoid/millettioid clade</taxon>
        <taxon>Phaseoleae</taxon>
        <taxon>Mucuna</taxon>
    </lineage>
</organism>
<accession>A0A371ESZ3</accession>
<keyword evidence="2" id="KW-1185">Reference proteome</keyword>
<comment type="caution">
    <text evidence="1">The sequence shown here is derived from an EMBL/GenBank/DDBJ whole genome shotgun (WGS) entry which is preliminary data.</text>
</comment>
<sequence>MNGLFVASNPNPISINCSGVARFPCCLKTSFQLEVRIRNECIGELRSTQFNSMGHSGDKESLFIRYSFIDLILA</sequence>
<evidence type="ECO:0000313" key="1">
    <source>
        <dbReference type="EMBL" id="RDX69177.1"/>
    </source>
</evidence>
<evidence type="ECO:0000313" key="2">
    <source>
        <dbReference type="Proteomes" id="UP000257109"/>
    </source>
</evidence>
<dbReference type="AlphaFoldDB" id="A0A371ESZ3"/>
<protein>
    <submittedName>
        <fullName evidence="1">Uncharacterized protein</fullName>
    </submittedName>
</protein>